<organism evidence="1 2">
    <name type="scientific">Portunus trituberculatus</name>
    <name type="common">Swimming crab</name>
    <name type="synonym">Neptunus trituberculatus</name>
    <dbReference type="NCBI Taxonomy" id="210409"/>
    <lineage>
        <taxon>Eukaryota</taxon>
        <taxon>Metazoa</taxon>
        <taxon>Ecdysozoa</taxon>
        <taxon>Arthropoda</taxon>
        <taxon>Crustacea</taxon>
        <taxon>Multicrustacea</taxon>
        <taxon>Malacostraca</taxon>
        <taxon>Eumalacostraca</taxon>
        <taxon>Eucarida</taxon>
        <taxon>Decapoda</taxon>
        <taxon>Pleocyemata</taxon>
        <taxon>Brachyura</taxon>
        <taxon>Eubrachyura</taxon>
        <taxon>Portunoidea</taxon>
        <taxon>Portunidae</taxon>
        <taxon>Portuninae</taxon>
        <taxon>Portunus</taxon>
    </lineage>
</organism>
<accession>A0A5B7FLH7</accession>
<dbReference type="AlphaFoldDB" id="A0A5B7FLH7"/>
<reference evidence="1 2" key="1">
    <citation type="submission" date="2019-05" db="EMBL/GenBank/DDBJ databases">
        <title>Another draft genome of Portunus trituberculatus and its Hox gene families provides insights of decapod evolution.</title>
        <authorList>
            <person name="Jeong J.-H."/>
            <person name="Song I."/>
            <person name="Kim S."/>
            <person name="Choi T."/>
            <person name="Kim D."/>
            <person name="Ryu S."/>
            <person name="Kim W."/>
        </authorList>
    </citation>
    <scope>NUCLEOTIDE SEQUENCE [LARGE SCALE GENOMIC DNA]</scope>
    <source>
        <tissue evidence="1">Muscle</tissue>
    </source>
</reference>
<name>A0A5B7FLH7_PORTR</name>
<comment type="caution">
    <text evidence="1">The sequence shown here is derived from an EMBL/GenBank/DDBJ whole genome shotgun (WGS) entry which is preliminary data.</text>
</comment>
<proteinExistence type="predicted"/>
<dbReference type="Proteomes" id="UP000324222">
    <property type="component" value="Unassembled WGS sequence"/>
</dbReference>
<evidence type="ECO:0000313" key="2">
    <source>
        <dbReference type="Proteomes" id="UP000324222"/>
    </source>
</evidence>
<dbReference type="EMBL" id="VSRR010007685">
    <property type="protein sequence ID" value="MPC47342.1"/>
    <property type="molecule type" value="Genomic_DNA"/>
</dbReference>
<sequence length="324" mass="35656">MSTITVGGVEEKLPAFVADMVQNAACVDSRRMEMQVCEEMLPLILEDAVEQVESPMTSSDVEDERLELHCRVVREGEVADATVRAGGRQTAASSNGHEVDGDVGEASPALSPHVVDLGVYSSTKLTPEQVVQLEKWLMEHEDVFSRDAQDLGCTSLVQASNMTDSPPMKQPHSSVPLAKREEMRLPLDLATRRTPEKELPQTAHELLVTLQQQMEATWRQVSNNRRLARQAMTRWYQLPDGDAKVCGGRSRLVVQSQQEMRHHSEETGELLGTWEGRTPFCNDSQLSPTCWTLAQAGGGASPVDCCGERILHVGSVGNTLVARQ</sequence>
<keyword evidence="2" id="KW-1185">Reference proteome</keyword>
<evidence type="ECO:0000313" key="1">
    <source>
        <dbReference type="EMBL" id="MPC47342.1"/>
    </source>
</evidence>
<protein>
    <submittedName>
        <fullName evidence="1">Uncharacterized protein</fullName>
    </submittedName>
</protein>
<gene>
    <name evidence="1" type="ORF">E2C01_041084</name>
</gene>
<dbReference type="OrthoDB" id="6379928at2759"/>